<name>A0AAN9AFA1_HALRR</name>
<evidence type="ECO:0000256" key="2">
    <source>
        <dbReference type="RuleBase" id="RU363116"/>
    </source>
</evidence>
<sequence>MADNNTGIEVKNGHSSSERDALLGPRRSPPPRYSSMDGDELQTHGNASSPAPPIAPVHPVANGSSMYAPVITQIPPPQPHNPNAYGYSYQSGVYPGGWCSYIPGQHQPFPPGIEHLANLHEITVTNRGSKYRIWHHDSHQLFTAKMLNPRYCGVGSKGDAELKVFNNANLEVLNLCRTVESSGCCCSFDETHVEVSFNPGNIIGVVQGSKMEYSILNPSGDTLYLLEGQGFGCCSKGGFNILSCHHDIIGFITMETPSCCGKSNVLRLEFPAQMDIRSKALLMSAGIAIRDLHWK</sequence>
<comment type="function">
    <text evidence="2">May mediate accelerated ATP-independent bidirectional transbilayer migration of phospholipids upon binding calcium ions that results in a loss of phospholipid asymmetry in the plasma membrane.</text>
</comment>
<dbReference type="GO" id="GO:0005886">
    <property type="term" value="C:plasma membrane"/>
    <property type="evidence" value="ECO:0007669"/>
    <property type="project" value="TreeGrafter"/>
</dbReference>
<feature type="region of interest" description="Disordered" evidence="3">
    <location>
        <begin position="1"/>
        <end position="59"/>
    </location>
</feature>
<comment type="cofactor">
    <cofactor evidence="2">
        <name>Ca(2+)</name>
        <dbReference type="ChEBI" id="CHEBI:29108"/>
    </cofactor>
</comment>
<dbReference type="InterPro" id="IPR005552">
    <property type="entry name" value="Scramblase"/>
</dbReference>
<organism evidence="4 5">
    <name type="scientific">Halocaridina rubra</name>
    <name type="common">Hawaiian red shrimp</name>
    <dbReference type="NCBI Taxonomy" id="373956"/>
    <lineage>
        <taxon>Eukaryota</taxon>
        <taxon>Metazoa</taxon>
        <taxon>Ecdysozoa</taxon>
        <taxon>Arthropoda</taxon>
        <taxon>Crustacea</taxon>
        <taxon>Multicrustacea</taxon>
        <taxon>Malacostraca</taxon>
        <taxon>Eumalacostraca</taxon>
        <taxon>Eucarida</taxon>
        <taxon>Decapoda</taxon>
        <taxon>Pleocyemata</taxon>
        <taxon>Caridea</taxon>
        <taxon>Atyoidea</taxon>
        <taxon>Atyidae</taxon>
        <taxon>Halocaridina</taxon>
    </lineage>
</organism>
<keyword evidence="2" id="KW-0106">Calcium</keyword>
<evidence type="ECO:0000313" key="4">
    <source>
        <dbReference type="EMBL" id="KAK7085060.1"/>
    </source>
</evidence>
<gene>
    <name evidence="4" type="ORF">SK128_019050</name>
</gene>
<comment type="caution">
    <text evidence="4">The sequence shown here is derived from an EMBL/GenBank/DDBJ whole genome shotgun (WGS) entry which is preliminary data.</text>
</comment>
<evidence type="ECO:0000256" key="3">
    <source>
        <dbReference type="SAM" id="MobiDB-lite"/>
    </source>
</evidence>
<keyword evidence="5" id="KW-1185">Reference proteome</keyword>
<keyword evidence="2" id="KW-0449">Lipoprotein</keyword>
<dbReference type="PANTHER" id="PTHR23248">
    <property type="entry name" value="PHOSPHOLIPID SCRAMBLASE-RELATED"/>
    <property type="match status" value="1"/>
</dbReference>
<dbReference type="Pfam" id="PF03803">
    <property type="entry name" value="Scramblase"/>
    <property type="match status" value="1"/>
</dbReference>
<keyword evidence="2" id="KW-0564">Palmitate</keyword>
<dbReference type="AlphaFoldDB" id="A0AAN9AFA1"/>
<reference evidence="4 5" key="1">
    <citation type="submission" date="2023-11" db="EMBL/GenBank/DDBJ databases">
        <title>Halocaridina rubra genome assembly.</title>
        <authorList>
            <person name="Smith C."/>
        </authorList>
    </citation>
    <scope>NUCLEOTIDE SEQUENCE [LARGE SCALE GENOMIC DNA]</scope>
    <source>
        <strain evidence="4">EP-1</strain>
        <tissue evidence="4">Whole</tissue>
    </source>
</reference>
<dbReference type="Proteomes" id="UP001381693">
    <property type="component" value="Unassembled WGS sequence"/>
</dbReference>
<protein>
    <recommendedName>
        <fullName evidence="2">Phospholipid scramblase</fullName>
    </recommendedName>
</protein>
<dbReference type="EMBL" id="JAXCGZ010001913">
    <property type="protein sequence ID" value="KAK7085060.1"/>
    <property type="molecule type" value="Genomic_DNA"/>
</dbReference>
<proteinExistence type="inferred from homology"/>
<evidence type="ECO:0000256" key="1">
    <source>
        <dbReference type="ARBA" id="ARBA00005350"/>
    </source>
</evidence>
<evidence type="ECO:0000313" key="5">
    <source>
        <dbReference type="Proteomes" id="UP001381693"/>
    </source>
</evidence>
<dbReference type="GO" id="GO:0017128">
    <property type="term" value="F:phospholipid scramblase activity"/>
    <property type="evidence" value="ECO:0007669"/>
    <property type="project" value="InterPro"/>
</dbReference>
<accession>A0AAN9AFA1</accession>
<comment type="similarity">
    <text evidence="1 2">Belongs to the phospholipid scramblase family.</text>
</comment>
<dbReference type="PANTHER" id="PTHR23248:SF9">
    <property type="entry name" value="PHOSPHOLIPID SCRAMBLASE"/>
    <property type="match status" value="1"/>
</dbReference>